<evidence type="ECO:0000256" key="11">
    <source>
        <dbReference type="ARBA" id="ARBA00023080"/>
    </source>
</evidence>
<evidence type="ECO:0000256" key="10">
    <source>
        <dbReference type="ARBA" id="ARBA00022842"/>
    </source>
</evidence>
<keyword evidence="9 12" id="KW-0067">ATP-binding</keyword>
<evidence type="ECO:0000259" key="16">
    <source>
        <dbReference type="SMART" id="SM00562"/>
    </source>
</evidence>
<keyword evidence="12" id="KW-0597">Phosphoprotein</keyword>
<feature type="binding site" evidence="12 13">
    <location>
        <position position="36"/>
    </location>
    <ligand>
        <name>ATP</name>
        <dbReference type="ChEBI" id="CHEBI:30616"/>
    </ligand>
</feature>
<dbReference type="GO" id="GO:0006228">
    <property type="term" value="P:UTP biosynthetic process"/>
    <property type="evidence" value="ECO:0007669"/>
    <property type="project" value="UniProtKB-UniRule"/>
</dbReference>
<dbReference type="Proteomes" id="UP000319865">
    <property type="component" value="Unassembled WGS sequence"/>
</dbReference>
<evidence type="ECO:0000256" key="14">
    <source>
        <dbReference type="RuleBase" id="RU004011"/>
    </source>
</evidence>
<comment type="catalytic activity">
    <reaction evidence="12 15">
        <text>a 2'-deoxyribonucleoside 5'-diphosphate + ATP = a 2'-deoxyribonucleoside 5'-triphosphate + ADP</text>
        <dbReference type="Rhea" id="RHEA:44640"/>
        <dbReference type="ChEBI" id="CHEBI:30616"/>
        <dbReference type="ChEBI" id="CHEBI:61560"/>
        <dbReference type="ChEBI" id="CHEBI:73316"/>
        <dbReference type="ChEBI" id="CHEBI:456216"/>
        <dbReference type="EC" id="2.7.4.6"/>
    </reaction>
</comment>
<feature type="binding site" evidence="12 13">
    <location>
        <position position="84"/>
    </location>
    <ligand>
        <name>ATP</name>
        <dbReference type="ChEBI" id="CHEBI:30616"/>
    </ligand>
</feature>
<sequence>MPGAVPSGHVTGGDLVDVGSRLVSTSAPERTLVLVKPDGVARGLVGEVLSRLEAKGLRLVAAELRTLTRETAETHYAEHSERPFFADLVEFITGGPLMALVVEGPRTIEAFRALAGATDPVKAAPGTIRGDFALEVQNNIVHGSDSPESAAREVKLFFPDLG</sequence>
<comment type="subcellular location">
    <subcellularLocation>
        <location evidence="12">Cytoplasm</location>
    </subcellularLocation>
</comment>
<comment type="similarity">
    <text evidence="2 12 13 14">Belongs to the NDK family.</text>
</comment>
<dbReference type="InterPro" id="IPR023005">
    <property type="entry name" value="Nucleoside_diP_kinase_AS"/>
</dbReference>
<feature type="binding site" evidence="12 13">
    <location>
        <position position="129"/>
    </location>
    <ligand>
        <name>ATP</name>
        <dbReference type="ChEBI" id="CHEBI:30616"/>
    </ligand>
</feature>
<accession>A0A543PIK6</accession>
<feature type="active site" description="Pros-phosphohistidine intermediate" evidence="12 13">
    <location>
        <position position="142"/>
    </location>
</feature>
<evidence type="ECO:0000256" key="9">
    <source>
        <dbReference type="ARBA" id="ARBA00022840"/>
    </source>
</evidence>
<dbReference type="Pfam" id="PF00334">
    <property type="entry name" value="NDK"/>
    <property type="match status" value="1"/>
</dbReference>
<organism evidence="17 18">
    <name type="scientific">Blastococcus colisei</name>
    <dbReference type="NCBI Taxonomy" id="1564162"/>
    <lineage>
        <taxon>Bacteria</taxon>
        <taxon>Bacillati</taxon>
        <taxon>Actinomycetota</taxon>
        <taxon>Actinomycetes</taxon>
        <taxon>Geodermatophilales</taxon>
        <taxon>Geodermatophilaceae</taxon>
        <taxon>Blastococcus</taxon>
    </lineage>
</organism>
<dbReference type="CDD" id="cd04413">
    <property type="entry name" value="NDPk_I"/>
    <property type="match status" value="1"/>
</dbReference>
<dbReference type="NCBIfam" id="NF001908">
    <property type="entry name" value="PRK00668.1"/>
    <property type="match status" value="1"/>
</dbReference>
<feature type="binding site" evidence="12 13">
    <location>
        <position position="118"/>
    </location>
    <ligand>
        <name>ATP</name>
        <dbReference type="ChEBI" id="CHEBI:30616"/>
    </ligand>
</feature>
<dbReference type="PRINTS" id="PR01243">
    <property type="entry name" value="NUCDPKINASE"/>
</dbReference>
<evidence type="ECO:0000313" key="17">
    <source>
        <dbReference type="EMBL" id="TQN43911.1"/>
    </source>
</evidence>
<protein>
    <recommendedName>
        <fullName evidence="4 12">Nucleoside diphosphate kinase</fullName>
        <shortName evidence="12">NDK</shortName>
        <shortName evidence="12">NDP kinase</shortName>
        <ecNumber evidence="3 12">2.7.4.6</ecNumber>
    </recommendedName>
    <alternativeName>
        <fullName evidence="12">Nucleoside-2-P kinase</fullName>
    </alternativeName>
</protein>
<proteinExistence type="inferred from homology"/>
<dbReference type="AlphaFoldDB" id="A0A543PIK6"/>
<evidence type="ECO:0000313" key="18">
    <source>
        <dbReference type="Proteomes" id="UP000319865"/>
    </source>
</evidence>
<keyword evidence="12" id="KW-0963">Cytoplasm</keyword>
<evidence type="ECO:0000256" key="4">
    <source>
        <dbReference type="ARBA" id="ARBA00017632"/>
    </source>
</evidence>
<evidence type="ECO:0000256" key="7">
    <source>
        <dbReference type="ARBA" id="ARBA00022741"/>
    </source>
</evidence>
<evidence type="ECO:0000256" key="13">
    <source>
        <dbReference type="PROSITE-ProRule" id="PRU00706"/>
    </source>
</evidence>
<dbReference type="GO" id="GO:0005737">
    <property type="term" value="C:cytoplasm"/>
    <property type="evidence" value="ECO:0007669"/>
    <property type="project" value="UniProtKB-SubCell"/>
</dbReference>
<keyword evidence="6 12" id="KW-0479">Metal-binding</keyword>
<dbReference type="PROSITE" id="PS51374">
    <property type="entry name" value="NDPK_LIKE"/>
    <property type="match status" value="1"/>
</dbReference>
<dbReference type="GO" id="GO:0004550">
    <property type="term" value="F:nucleoside diphosphate kinase activity"/>
    <property type="evidence" value="ECO:0007669"/>
    <property type="project" value="UniProtKB-UniRule"/>
</dbReference>
<dbReference type="InterPro" id="IPR034907">
    <property type="entry name" value="NDK-like_dom"/>
</dbReference>
<comment type="function">
    <text evidence="12">Major role in the synthesis of nucleoside triphosphates other than ATP. The ATP gamma phosphate is transferred to the NDP beta phosphate via a ping-pong mechanism, using a phosphorylated active-site intermediate.</text>
</comment>
<evidence type="ECO:0000256" key="2">
    <source>
        <dbReference type="ARBA" id="ARBA00008142"/>
    </source>
</evidence>
<gene>
    <name evidence="12" type="primary">ndk</name>
    <name evidence="17" type="ORF">FHU33_3383</name>
</gene>
<dbReference type="SUPFAM" id="SSF54919">
    <property type="entry name" value="Nucleoside diphosphate kinase, NDK"/>
    <property type="match status" value="1"/>
</dbReference>
<evidence type="ECO:0000256" key="5">
    <source>
        <dbReference type="ARBA" id="ARBA00022679"/>
    </source>
</evidence>
<dbReference type="EMBL" id="VFQE01000001">
    <property type="protein sequence ID" value="TQN43911.1"/>
    <property type="molecule type" value="Genomic_DNA"/>
</dbReference>
<evidence type="ECO:0000256" key="3">
    <source>
        <dbReference type="ARBA" id="ARBA00012966"/>
    </source>
</evidence>
<comment type="caution">
    <text evidence="17">The sequence shown here is derived from an EMBL/GenBank/DDBJ whole genome shotgun (WGS) entry which is preliminary data.</text>
</comment>
<dbReference type="GO" id="GO:0006183">
    <property type="term" value="P:GTP biosynthetic process"/>
    <property type="evidence" value="ECO:0007669"/>
    <property type="project" value="UniProtKB-UniRule"/>
</dbReference>
<dbReference type="PROSITE" id="PS00469">
    <property type="entry name" value="NDPK"/>
    <property type="match status" value="1"/>
</dbReference>
<dbReference type="GO" id="GO:0006241">
    <property type="term" value="P:CTP biosynthetic process"/>
    <property type="evidence" value="ECO:0007669"/>
    <property type="project" value="UniProtKB-UniRule"/>
</dbReference>
<evidence type="ECO:0000256" key="15">
    <source>
        <dbReference type="RuleBase" id="RU004013"/>
    </source>
</evidence>
<keyword evidence="8 12" id="KW-0418">Kinase</keyword>
<comment type="catalytic activity">
    <reaction evidence="12">
        <text>a ribonucleoside 5'-diphosphate + ATP = a ribonucleoside 5'-triphosphate + ADP</text>
        <dbReference type="Rhea" id="RHEA:18113"/>
        <dbReference type="ChEBI" id="CHEBI:30616"/>
        <dbReference type="ChEBI" id="CHEBI:57930"/>
        <dbReference type="ChEBI" id="CHEBI:61557"/>
        <dbReference type="ChEBI" id="CHEBI:456216"/>
        <dbReference type="EC" id="2.7.4.6"/>
    </reaction>
</comment>
<feature type="domain" description="Nucleoside diphosphate kinase-like" evidence="16">
    <location>
        <begin position="28"/>
        <end position="162"/>
    </location>
</feature>
<keyword evidence="11 12" id="KW-0546">Nucleotide metabolism</keyword>
<keyword evidence="5 12" id="KW-0808">Transferase</keyword>
<dbReference type="EC" id="2.7.4.6" evidence="3 12"/>
<keyword evidence="7 12" id="KW-0547">Nucleotide-binding</keyword>
<dbReference type="PANTHER" id="PTHR11349">
    <property type="entry name" value="NUCLEOSIDE DIPHOSPHATE KINASE"/>
    <property type="match status" value="1"/>
</dbReference>
<dbReference type="GO" id="GO:0046872">
    <property type="term" value="F:metal ion binding"/>
    <property type="evidence" value="ECO:0007669"/>
    <property type="project" value="UniProtKB-KW"/>
</dbReference>
<comment type="cofactor">
    <cofactor evidence="1 12">
        <name>Mg(2+)</name>
        <dbReference type="ChEBI" id="CHEBI:18420"/>
    </cofactor>
</comment>
<evidence type="ECO:0000256" key="12">
    <source>
        <dbReference type="HAMAP-Rule" id="MF_00451"/>
    </source>
</evidence>
<dbReference type="SMART" id="SM00562">
    <property type="entry name" value="NDK"/>
    <property type="match status" value="1"/>
</dbReference>
<feature type="binding site" evidence="12 13">
    <location>
        <position position="112"/>
    </location>
    <ligand>
        <name>ATP</name>
        <dbReference type="ChEBI" id="CHEBI:30616"/>
    </ligand>
</feature>
<evidence type="ECO:0000256" key="1">
    <source>
        <dbReference type="ARBA" id="ARBA00001946"/>
    </source>
</evidence>
<keyword evidence="10 12" id="KW-0460">Magnesium</keyword>
<reference evidence="17 18" key="1">
    <citation type="submission" date="2019-06" db="EMBL/GenBank/DDBJ databases">
        <title>Sequencing the genomes of 1000 actinobacteria strains.</title>
        <authorList>
            <person name="Klenk H.-P."/>
        </authorList>
    </citation>
    <scope>NUCLEOTIDE SEQUENCE [LARGE SCALE GENOMIC DNA]</scope>
    <source>
        <strain evidence="17 18">DSM 46837</strain>
    </source>
</reference>
<keyword evidence="18" id="KW-1185">Reference proteome</keyword>
<evidence type="ECO:0000256" key="6">
    <source>
        <dbReference type="ARBA" id="ARBA00022723"/>
    </source>
</evidence>
<comment type="subunit">
    <text evidence="12">Homotetramer.</text>
</comment>
<feature type="binding site" evidence="12 13">
    <location>
        <position position="139"/>
    </location>
    <ligand>
        <name>ATP</name>
        <dbReference type="ChEBI" id="CHEBI:30616"/>
    </ligand>
</feature>
<evidence type="ECO:0000256" key="8">
    <source>
        <dbReference type="ARBA" id="ARBA00022777"/>
    </source>
</evidence>
<name>A0A543PIK6_9ACTN</name>
<dbReference type="InterPro" id="IPR001564">
    <property type="entry name" value="Nucleoside_diP_kinase"/>
</dbReference>
<dbReference type="FunFam" id="3.30.70.141:FF:000003">
    <property type="entry name" value="Nucleoside diphosphate kinase"/>
    <property type="match status" value="1"/>
</dbReference>
<dbReference type="HAMAP" id="MF_00451">
    <property type="entry name" value="NDP_kinase"/>
    <property type="match status" value="1"/>
</dbReference>
<dbReference type="Gene3D" id="3.30.70.141">
    <property type="entry name" value="Nucleoside diphosphate kinase-like domain"/>
    <property type="match status" value="1"/>
</dbReference>
<dbReference type="InterPro" id="IPR036850">
    <property type="entry name" value="NDK-like_dom_sf"/>
</dbReference>
<dbReference type="GO" id="GO:0005524">
    <property type="term" value="F:ATP binding"/>
    <property type="evidence" value="ECO:0007669"/>
    <property type="project" value="UniProtKB-UniRule"/>
</dbReference>